<dbReference type="EMBL" id="LT670849">
    <property type="protein sequence ID" value="SHN78164.1"/>
    <property type="molecule type" value="Genomic_DNA"/>
</dbReference>
<keyword evidence="1" id="KW-0472">Membrane</keyword>
<proteinExistence type="predicted"/>
<accession>A0A1M7U5H4</accession>
<gene>
    <name evidence="2" type="ORF">SAMN05444170_3596</name>
</gene>
<sequence>MTLFNKVFSTRTLLQIICVLGTVVAMKALSTHYDFSWATALAAE</sequence>
<keyword evidence="3" id="KW-1185">Reference proteome</keyword>
<dbReference type="Proteomes" id="UP000184096">
    <property type="component" value="Chromosome I"/>
</dbReference>
<organism evidence="2 3">
    <name type="scientific">Bradyrhizobium erythrophlei</name>
    <dbReference type="NCBI Taxonomy" id="1437360"/>
    <lineage>
        <taxon>Bacteria</taxon>
        <taxon>Pseudomonadati</taxon>
        <taxon>Pseudomonadota</taxon>
        <taxon>Alphaproteobacteria</taxon>
        <taxon>Hyphomicrobiales</taxon>
        <taxon>Nitrobacteraceae</taxon>
        <taxon>Bradyrhizobium</taxon>
    </lineage>
</organism>
<keyword evidence="1" id="KW-1133">Transmembrane helix</keyword>
<name>A0A1M7U5H4_9BRAD</name>
<dbReference type="RefSeq" id="WP_276328132.1">
    <property type="nucleotide sequence ID" value="NZ_LT670849.1"/>
</dbReference>
<evidence type="ECO:0000256" key="1">
    <source>
        <dbReference type="SAM" id="Phobius"/>
    </source>
</evidence>
<protein>
    <submittedName>
        <fullName evidence="2">Uncharacterized protein</fullName>
    </submittedName>
</protein>
<evidence type="ECO:0000313" key="3">
    <source>
        <dbReference type="Proteomes" id="UP000184096"/>
    </source>
</evidence>
<reference evidence="3" key="1">
    <citation type="submission" date="2016-11" db="EMBL/GenBank/DDBJ databases">
        <authorList>
            <person name="Varghese N."/>
            <person name="Submissions S."/>
        </authorList>
    </citation>
    <scope>NUCLEOTIDE SEQUENCE [LARGE SCALE GENOMIC DNA]</scope>
    <source>
        <strain evidence="3">GAS401</strain>
    </source>
</reference>
<dbReference type="AlphaFoldDB" id="A0A1M7U5H4"/>
<keyword evidence="1" id="KW-0812">Transmembrane</keyword>
<evidence type="ECO:0000313" key="2">
    <source>
        <dbReference type="EMBL" id="SHN78164.1"/>
    </source>
</evidence>
<feature type="transmembrane region" description="Helical" evidence="1">
    <location>
        <begin position="12"/>
        <end position="29"/>
    </location>
</feature>